<feature type="compositionally biased region" description="Low complexity" evidence="1">
    <location>
        <begin position="41"/>
        <end position="70"/>
    </location>
</feature>
<dbReference type="EMBL" id="JAGTXO010000005">
    <property type="protein sequence ID" value="KAG8467662.1"/>
    <property type="molecule type" value="Genomic_DNA"/>
</dbReference>
<name>A0A8J6CAH8_DIALT</name>
<sequence>MPTRDGVAAAAQGCGARSDVGRGGGAHAAAASSTPPPPTAPRSARTTPATTPASSGARAVGAGASSSAAPERARPPDGMNLVALGANGKRPADNADALDHPRAKHGKFVESICERFETARAAYGVPTSGFTEDNGAVTLHGQTCIIHRPALDRSIFAFNVVPRSKSAKQLVDRLASLFASGHAQLISAEQGPVSQFVLNQENTIALPFVHVGDVANARRLFPPFAQTGQTEQRLESDGGDGDDDYDVCDKCGQELLNDVCTGPCDDGLYEGEPSSIGAPATLPRTPGVVAPTCIAEAAQPASAAADSAMPRVKANYAVPAHSVPLQTAVLATVDPDAHRTAAVAHRADDGRGAAAARAETANAAHTSHTAAPAAYMTNECARKALELTCAQLVMHEFEVGTFHDLTSSAPKAKRVLDWSEEEIKRMRTTHGDKQSVFLAKRRTIYWYLKYSGAVSDLGNVRLGIKQLYDAATKEQKLNWTCKAANSRIHWGDVLKAASSHEPLLVKNAVPV</sequence>
<evidence type="ECO:0000256" key="1">
    <source>
        <dbReference type="SAM" id="MobiDB-lite"/>
    </source>
</evidence>
<evidence type="ECO:0000313" key="3">
    <source>
        <dbReference type="Proteomes" id="UP000751190"/>
    </source>
</evidence>
<reference evidence="2" key="1">
    <citation type="submission" date="2021-05" db="EMBL/GenBank/DDBJ databases">
        <title>The genome of the haptophyte Pavlova lutheri (Diacronema luteri, Pavlovales) - a model for lipid biosynthesis in eukaryotic algae.</title>
        <authorList>
            <person name="Hulatt C.J."/>
            <person name="Posewitz M.C."/>
        </authorList>
    </citation>
    <scope>NUCLEOTIDE SEQUENCE</scope>
    <source>
        <strain evidence="2">NIVA-4/92</strain>
    </source>
</reference>
<evidence type="ECO:0000313" key="2">
    <source>
        <dbReference type="EMBL" id="KAG8467662.1"/>
    </source>
</evidence>
<gene>
    <name evidence="2" type="ORF">KFE25_006714</name>
</gene>
<protein>
    <submittedName>
        <fullName evidence="2">Uncharacterized protein</fullName>
    </submittedName>
</protein>
<accession>A0A8J6CAH8</accession>
<comment type="caution">
    <text evidence="2">The sequence shown here is derived from an EMBL/GenBank/DDBJ whole genome shotgun (WGS) entry which is preliminary data.</text>
</comment>
<dbReference type="AlphaFoldDB" id="A0A8J6CAH8"/>
<keyword evidence="3" id="KW-1185">Reference proteome</keyword>
<proteinExistence type="predicted"/>
<organism evidence="2 3">
    <name type="scientific">Diacronema lutheri</name>
    <name type="common">Unicellular marine alga</name>
    <name type="synonym">Monochrysis lutheri</name>
    <dbReference type="NCBI Taxonomy" id="2081491"/>
    <lineage>
        <taxon>Eukaryota</taxon>
        <taxon>Haptista</taxon>
        <taxon>Haptophyta</taxon>
        <taxon>Pavlovophyceae</taxon>
        <taxon>Pavlovales</taxon>
        <taxon>Pavlovaceae</taxon>
        <taxon>Diacronema</taxon>
    </lineage>
</organism>
<dbReference type="Proteomes" id="UP000751190">
    <property type="component" value="Unassembled WGS sequence"/>
</dbReference>
<feature type="region of interest" description="Disordered" evidence="1">
    <location>
        <begin position="1"/>
        <end position="101"/>
    </location>
</feature>
<feature type="compositionally biased region" description="Basic and acidic residues" evidence="1">
    <location>
        <begin position="90"/>
        <end position="101"/>
    </location>
</feature>